<reference evidence="2 3" key="1">
    <citation type="submission" date="2024-09" db="EMBL/GenBank/DDBJ databases">
        <authorList>
            <person name="Sun Q."/>
            <person name="Mori K."/>
        </authorList>
    </citation>
    <scope>NUCLEOTIDE SEQUENCE [LARGE SCALE GENOMIC DNA]</scope>
    <source>
        <strain evidence="2 3">TBRC 7907</strain>
    </source>
</reference>
<keyword evidence="1" id="KW-0472">Membrane</keyword>
<organism evidence="2 3">
    <name type="scientific">Allokutzneria oryzae</name>
    <dbReference type="NCBI Taxonomy" id="1378989"/>
    <lineage>
        <taxon>Bacteria</taxon>
        <taxon>Bacillati</taxon>
        <taxon>Actinomycetota</taxon>
        <taxon>Actinomycetes</taxon>
        <taxon>Pseudonocardiales</taxon>
        <taxon>Pseudonocardiaceae</taxon>
        <taxon>Allokutzneria</taxon>
    </lineage>
</organism>
<comment type="caution">
    <text evidence="2">The sequence shown here is derived from an EMBL/GenBank/DDBJ whole genome shotgun (WGS) entry which is preliminary data.</text>
</comment>
<protein>
    <recommendedName>
        <fullName evidence="4">DUF4345 domain-containing protein</fullName>
    </recommendedName>
</protein>
<dbReference type="EMBL" id="JBHLZU010000019">
    <property type="protein sequence ID" value="MFB9906950.1"/>
    <property type="molecule type" value="Genomic_DNA"/>
</dbReference>
<proteinExistence type="predicted"/>
<name>A0ABV6A1C7_9PSEU</name>
<sequence length="143" mass="15028">MTEHKSGTRVPQAPVWSELVLMGAGALTAWWALGDLSAKVPPGTRLDYFVEPPFRSPTTDLVLGVIGLAVAVVIVARAKGMWRLPYVGAFVLGGVLGFFCRVLTAGVIGANIGAGLVFMIGLPLVAVVAAGLFWLSRKLARTP</sequence>
<feature type="transmembrane region" description="Helical" evidence="1">
    <location>
        <begin position="15"/>
        <end position="33"/>
    </location>
</feature>
<feature type="transmembrane region" description="Helical" evidence="1">
    <location>
        <begin position="85"/>
        <end position="108"/>
    </location>
</feature>
<feature type="transmembrane region" description="Helical" evidence="1">
    <location>
        <begin position="61"/>
        <end position="78"/>
    </location>
</feature>
<evidence type="ECO:0008006" key="4">
    <source>
        <dbReference type="Google" id="ProtNLM"/>
    </source>
</evidence>
<keyword evidence="3" id="KW-1185">Reference proteome</keyword>
<dbReference type="RefSeq" id="WP_377856210.1">
    <property type="nucleotide sequence ID" value="NZ_JBHLZU010000019.1"/>
</dbReference>
<keyword evidence="1" id="KW-1133">Transmembrane helix</keyword>
<evidence type="ECO:0000256" key="1">
    <source>
        <dbReference type="SAM" id="Phobius"/>
    </source>
</evidence>
<evidence type="ECO:0000313" key="2">
    <source>
        <dbReference type="EMBL" id="MFB9906950.1"/>
    </source>
</evidence>
<feature type="transmembrane region" description="Helical" evidence="1">
    <location>
        <begin position="114"/>
        <end position="135"/>
    </location>
</feature>
<accession>A0ABV6A1C7</accession>
<dbReference type="Proteomes" id="UP001589693">
    <property type="component" value="Unassembled WGS sequence"/>
</dbReference>
<gene>
    <name evidence="2" type="ORF">ACFFQA_23690</name>
</gene>
<keyword evidence="1" id="KW-0812">Transmembrane</keyword>
<evidence type="ECO:0000313" key="3">
    <source>
        <dbReference type="Proteomes" id="UP001589693"/>
    </source>
</evidence>